<evidence type="ECO:0000313" key="7">
    <source>
        <dbReference type="EMBL" id="UTH12871.1"/>
    </source>
</evidence>
<dbReference type="InterPro" id="IPR054985">
    <property type="entry name" value="HxpDPsynlarge"/>
</dbReference>
<dbReference type="AlphaFoldDB" id="A0A9Q9BNL8"/>
<comment type="cofactor">
    <cofactor evidence="1">
        <name>Mg(2+)</name>
        <dbReference type="ChEBI" id="CHEBI:18420"/>
    </cofactor>
</comment>
<dbReference type="PANTHER" id="PTHR12001">
    <property type="entry name" value="GERANYLGERANYL PYROPHOSPHATE SYNTHASE"/>
    <property type="match status" value="1"/>
</dbReference>
<dbReference type="SFLD" id="SFLDS00005">
    <property type="entry name" value="Isoprenoid_Synthase_Type_I"/>
    <property type="match status" value="1"/>
</dbReference>
<keyword evidence="4" id="KW-0479">Metal-binding</keyword>
<dbReference type="InterPro" id="IPR000092">
    <property type="entry name" value="Polyprenyl_synt"/>
</dbReference>
<dbReference type="Gene3D" id="1.10.600.10">
    <property type="entry name" value="Farnesyl Diphosphate Synthase"/>
    <property type="match status" value="1"/>
</dbReference>
<gene>
    <name evidence="7" type="ORF">KFV11_06170</name>
</gene>
<dbReference type="PROSITE" id="PS00723">
    <property type="entry name" value="POLYPRENYL_SYNTHASE_1"/>
    <property type="match status" value="1"/>
</dbReference>
<dbReference type="NCBIfam" id="NF045628">
    <property type="entry name" value="HxpDPsynlarge"/>
    <property type="match status" value="1"/>
</dbReference>
<evidence type="ECO:0000256" key="1">
    <source>
        <dbReference type="ARBA" id="ARBA00001946"/>
    </source>
</evidence>
<dbReference type="Pfam" id="PF00348">
    <property type="entry name" value="polyprenyl_synt"/>
    <property type="match status" value="1"/>
</dbReference>
<evidence type="ECO:0000256" key="3">
    <source>
        <dbReference type="ARBA" id="ARBA00022679"/>
    </source>
</evidence>
<comment type="similarity">
    <text evidence="2 6">Belongs to the FPP/GGPP synthase family.</text>
</comment>
<proteinExistence type="inferred from homology"/>
<name>A0A9Q9BNL8_9STAP</name>
<sequence>MITMNESIRSVESLLNEVISDNHSSLNEAGKHILTSGGKRIRPYFVLLAGTFGSADDDTLIRTATALEIIHMASLVHDDYIDNSAKRRGVSAVHEEWNAPVAIQTGHYLLASALNLISGIDNQSYHQYFADVILEVCYGEFAQMEDQFNTAVSFTKYLRRINRKTAILLEASCKLGGLSTGAADKEIYHLGKFGHFMGMSFQIIDDVLDYTSNEAALGKPVGSDIRNGHMTLPLMCAVKHDAQLSALLAELHAGQSEDYFRQVIEAVRAAGITPALDISAAYARKAAAHLHELPETPARAKMQELLDRMTRRTY</sequence>
<keyword evidence="5" id="KW-0460">Magnesium</keyword>
<dbReference type="InterPro" id="IPR008949">
    <property type="entry name" value="Isoprenoid_synthase_dom_sf"/>
</dbReference>
<evidence type="ECO:0000256" key="6">
    <source>
        <dbReference type="RuleBase" id="RU004466"/>
    </source>
</evidence>
<dbReference type="GO" id="GO:0046872">
    <property type="term" value="F:metal ion binding"/>
    <property type="evidence" value="ECO:0007669"/>
    <property type="project" value="UniProtKB-KW"/>
</dbReference>
<evidence type="ECO:0000313" key="8">
    <source>
        <dbReference type="Proteomes" id="UP001057381"/>
    </source>
</evidence>
<dbReference type="PANTHER" id="PTHR12001:SF69">
    <property type="entry name" value="ALL TRANS-POLYPRENYL-DIPHOSPHATE SYNTHASE PDSS1"/>
    <property type="match status" value="1"/>
</dbReference>
<dbReference type="GO" id="GO:0008299">
    <property type="term" value="P:isoprenoid biosynthetic process"/>
    <property type="evidence" value="ECO:0007669"/>
    <property type="project" value="InterPro"/>
</dbReference>
<reference evidence="7" key="1">
    <citation type="submission" date="2021-04" db="EMBL/GenBank/DDBJ databases">
        <title>Complete Genome Sequences of Macrococcus spp. from dog and cattle.</title>
        <authorList>
            <person name="Schwendener S."/>
            <person name="Perreten V."/>
        </authorList>
    </citation>
    <scope>NUCLEOTIDE SEQUENCE</scope>
    <source>
        <strain evidence="7">Epi0143-OL</strain>
    </source>
</reference>
<keyword evidence="3 6" id="KW-0808">Transferase</keyword>
<dbReference type="CDD" id="cd00685">
    <property type="entry name" value="Trans_IPPS_HT"/>
    <property type="match status" value="1"/>
</dbReference>
<dbReference type="PROSITE" id="PS00444">
    <property type="entry name" value="POLYPRENYL_SYNTHASE_2"/>
    <property type="match status" value="1"/>
</dbReference>
<evidence type="ECO:0000256" key="4">
    <source>
        <dbReference type="ARBA" id="ARBA00022723"/>
    </source>
</evidence>
<dbReference type="Proteomes" id="UP001057381">
    <property type="component" value="Chromosome"/>
</dbReference>
<organism evidence="7 8">
    <name type="scientific">Macrococcus equipercicus</name>
    <dbReference type="NCBI Taxonomy" id="69967"/>
    <lineage>
        <taxon>Bacteria</taxon>
        <taxon>Bacillati</taxon>
        <taxon>Bacillota</taxon>
        <taxon>Bacilli</taxon>
        <taxon>Bacillales</taxon>
        <taxon>Staphylococcaceae</taxon>
        <taxon>Macrococcus</taxon>
    </lineage>
</organism>
<dbReference type="SUPFAM" id="SSF48576">
    <property type="entry name" value="Terpenoid synthases"/>
    <property type="match status" value="1"/>
</dbReference>
<evidence type="ECO:0000256" key="2">
    <source>
        <dbReference type="ARBA" id="ARBA00006706"/>
    </source>
</evidence>
<evidence type="ECO:0000256" key="5">
    <source>
        <dbReference type="ARBA" id="ARBA00022842"/>
    </source>
</evidence>
<protein>
    <submittedName>
        <fullName evidence="7">Polyprenyl synthetase family protein</fullName>
    </submittedName>
</protein>
<accession>A0A9Q9BNL8</accession>
<dbReference type="GO" id="GO:0004659">
    <property type="term" value="F:prenyltransferase activity"/>
    <property type="evidence" value="ECO:0007669"/>
    <property type="project" value="InterPro"/>
</dbReference>
<dbReference type="InterPro" id="IPR033749">
    <property type="entry name" value="Polyprenyl_synt_CS"/>
</dbReference>
<dbReference type="KEGG" id="mequ:KFV11_06170"/>
<dbReference type="EMBL" id="CP073809">
    <property type="protein sequence ID" value="UTH12871.1"/>
    <property type="molecule type" value="Genomic_DNA"/>
</dbReference>